<accession>A0AAP0XFL5</accession>
<dbReference type="Pfam" id="PF11275">
    <property type="entry name" value="DUF3077"/>
    <property type="match status" value="1"/>
</dbReference>
<evidence type="ECO:0000313" key="2">
    <source>
        <dbReference type="Proteomes" id="UP000027121"/>
    </source>
</evidence>
<dbReference type="KEGG" id="pdw:BV82_1751"/>
<dbReference type="EMBL" id="CP071706">
    <property type="protein sequence ID" value="KDO00211.2"/>
    <property type="molecule type" value="Genomic_DNA"/>
</dbReference>
<dbReference type="AlphaFoldDB" id="A0AAP0XFL5"/>
<gene>
    <name evidence="1" type="ORF">BV82_1751</name>
</gene>
<reference evidence="1 2" key="1">
    <citation type="journal article" date="2014" name="Genome Announc.">
        <title>Genome Sequence of Pseudomonas sp. Strain P482, a Tomato Rhizosphere Isolate with Broad-Spectrum Antimicrobial Activity.</title>
        <authorList>
            <person name="Krzyzanowska D.M."/>
            <person name="Ossowicki A."/>
            <person name="Jafra S."/>
        </authorList>
    </citation>
    <scope>NUCLEOTIDE SEQUENCE [LARGE SCALE GENOMIC DNA]</scope>
    <source>
        <strain evidence="1 2">P482</strain>
    </source>
</reference>
<reference evidence="1 2" key="2">
    <citation type="journal article" date="2016" name="Front. Microbiol.">
        <title>When Genome-Based Approach Meets the 'Old but Good': Revealing Genes Involved in the Antibacterial Activity of Pseudomonas sp. P482 against Soft Rot Pathogens.</title>
        <authorList>
            <person name="Krzyzanowska D.M."/>
            <person name="Ossowicki A."/>
            <person name="Rajewska M."/>
            <person name="Maciag T."/>
            <person name="Jablonska M."/>
            <person name="Obuchowski M."/>
            <person name="Heeb S."/>
            <person name="Jafra S."/>
        </authorList>
    </citation>
    <scope>NUCLEOTIDE SEQUENCE [LARGE SCALE GENOMIC DNA]</scope>
    <source>
        <strain evidence="1 2">P482</strain>
    </source>
</reference>
<dbReference type="Proteomes" id="UP000027121">
    <property type="component" value="Chromosome"/>
</dbReference>
<keyword evidence="2" id="KW-1185">Reference proteome</keyword>
<protein>
    <submittedName>
        <fullName evidence="1">DUF3077 domain-containing protein</fullName>
    </submittedName>
</protein>
<evidence type="ECO:0000313" key="1">
    <source>
        <dbReference type="EMBL" id="KDO00211.2"/>
    </source>
</evidence>
<organism evidence="1 2">
    <name type="scientific">Pseudomonas donghuensis</name>
    <dbReference type="NCBI Taxonomy" id="1163398"/>
    <lineage>
        <taxon>Bacteria</taxon>
        <taxon>Pseudomonadati</taxon>
        <taxon>Pseudomonadota</taxon>
        <taxon>Gammaproteobacteria</taxon>
        <taxon>Pseudomonadales</taxon>
        <taxon>Pseudomonadaceae</taxon>
        <taxon>Pseudomonas</taxon>
    </lineage>
</organism>
<proteinExistence type="predicted"/>
<name>A0AAP0XFL5_9PSED</name>
<dbReference type="InterPro" id="IPR021427">
    <property type="entry name" value="DUF3077"/>
</dbReference>
<dbReference type="GeneID" id="98285653"/>
<dbReference type="RefSeq" id="WP_036994994.1">
    <property type="nucleotide sequence ID" value="NZ_CP071706.1"/>
</dbReference>
<sequence length="110" mass="11580">MTKKIVPDPPQSLLGKTAATPFGSCGAGHPPLFSVRDGIEAEDALVHVSLLLQGIYDTAQQACEHIDGLPKKGLLWSTLHSAEMAKGLVDAVLDGLESKALRRKGLGKPV</sequence>